<dbReference type="EMBL" id="DSTK01000004">
    <property type="protein sequence ID" value="HFK95731.1"/>
    <property type="molecule type" value="Genomic_DNA"/>
</dbReference>
<name>A0A831ZID4_9BACT</name>
<accession>A0A831ZID4</accession>
<dbReference type="AlphaFoldDB" id="A0A831ZID4"/>
<protein>
    <submittedName>
        <fullName evidence="1">Uncharacterized protein</fullName>
    </submittedName>
</protein>
<comment type="caution">
    <text evidence="1">The sequence shown here is derived from an EMBL/GenBank/DDBJ whole genome shotgun (WGS) entry which is preliminary data.</text>
</comment>
<gene>
    <name evidence="1" type="ORF">ENS06_00220</name>
</gene>
<evidence type="ECO:0000313" key="1">
    <source>
        <dbReference type="EMBL" id="HFK95731.1"/>
    </source>
</evidence>
<sequence>MESMTLVEACRFSATILQRNPELAAIYRNAVRRYGEGELFCALMDLIARAYEEGKLEEEVFKNPHSLLSFCCGAWIQFLLVEVAGMKKADLHAVARKIFKETHSNRSLH</sequence>
<proteinExistence type="predicted"/>
<reference evidence="1" key="1">
    <citation type="journal article" date="2020" name="mSystems">
        <title>Genome- and Community-Level Interaction Insights into Carbon Utilization and Element Cycling Functions of Hydrothermarchaeota in Hydrothermal Sediment.</title>
        <authorList>
            <person name="Zhou Z."/>
            <person name="Liu Y."/>
            <person name="Xu W."/>
            <person name="Pan J."/>
            <person name="Luo Z.H."/>
            <person name="Li M."/>
        </authorList>
    </citation>
    <scope>NUCLEOTIDE SEQUENCE [LARGE SCALE GENOMIC DNA]</scope>
    <source>
        <strain evidence="1">SpSt-456</strain>
    </source>
</reference>
<organism evidence="1">
    <name type="scientific">Desulfacinum infernum</name>
    <dbReference type="NCBI Taxonomy" id="35837"/>
    <lineage>
        <taxon>Bacteria</taxon>
        <taxon>Pseudomonadati</taxon>
        <taxon>Thermodesulfobacteriota</taxon>
        <taxon>Syntrophobacteria</taxon>
        <taxon>Syntrophobacterales</taxon>
        <taxon>Syntrophobacteraceae</taxon>
        <taxon>Desulfacinum</taxon>
    </lineage>
</organism>